<dbReference type="EMBL" id="CAEZXG010000016">
    <property type="protein sequence ID" value="CAB4676955.1"/>
    <property type="molecule type" value="Genomic_DNA"/>
</dbReference>
<dbReference type="PIRSF" id="PIRSF037395">
    <property type="entry name" value="UCP037395_ABCper"/>
    <property type="match status" value="1"/>
</dbReference>
<accession>A0A6J6MWM4</accession>
<feature type="transmembrane region" description="Helical" evidence="1">
    <location>
        <begin position="165"/>
        <end position="183"/>
    </location>
</feature>
<feature type="transmembrane region" description="Helical" evidence="1">
    <location>
        <begin position="45"/>
        <end position="63"/>
    </location>
</feature>
<evidence type="ECO:0000256" key="1">
    <source>
        <dbReference type="SAM" id="Phobius"/>
    </source>
</evidence>
<keyword evidence="1" id="KW-0812">Transmembrane</keyword>
<protein>
    <submittedName>
        <fullName evidence="2">Unannotated protein</fullName>
    </submittedName>
</protein>
<dbReference type="InterPro" id="IPR009825">
    <property type="entry name" value="ECF_substrate-spec-like"/>
</dbReference>
<keyword evidence="1" id="KW-0472">Membrane</keyword>
<reference evidence="2" key="1">
    <citation type="submission" date="2020-05" db="EMBL/GenBank/DDBJ databases">
        <authorList>
            <person name="Chiriac C."/>
            <person name="Salcher M."/>
            <person name="Ghai R."/>
            <person name="Kavagutti S V."/>
        </authorList>
    </citation>
    <scope>NUCLEOTIDE SEQUENCE</scope>
</reference>
<proteinExistence type="predicted"/>
<name>A0A6J6MWM4_9ZZZZ</name>
<keyword evidence="1" id="KW-1133">Transmembrane helix</keyword>
<organism evidence="2">
    <name type="scientific">freshwater metagenome</name>
    <dbReference type="NCBI Taxonomy" id="449393"/>
    <lineage>
        <taxon>unclassified sequences</taxon>
        <taxon>metagenomes</taxon>
        <taxon>ecological metagenomes</taxon>
    </lineage>
</organism>
<feature type="transmembrane region" description="Helical" evidence="1">
    <location>
        <begin position="69"/>
        <end position="88"/>
    </location>
</feature>
<feature type="transmembrane region" description="Helical" evidence="1">
    <location>
        <begin position="100"/>
        <end position="129"/>
    </location>
</feature>
<dbReference type="Pfam" id="PF07155">
    <property type="entry name" value="ECF-ribofla_trS"/>
    <property type="match status" value="1"/>
</dbReference>
<evidence type="ECO:0000313" key="2">
    <source>
        <dbReference type="EMBL" id="CAB4676955.1"/>
    </source>
</evidence>
<dbReference type="EMBL" id="CAFABF010000005">
    <property type="protein sequence ID" value="CAB4820065.1"/>
    <property type="molecule type" value="Genomic_DNA"/>
</dbReference>
<dbReference type="AlphaFoldDB" id="A0A6J6MWM4"/>
<dbReference type="GO" id="GO:0016020">
    <property type="term" value="C:membrane"/>
    <property type="evidence" value="ECO:0007669"/>
    <property type="project" value="InterPro"/>
</dbReference>
<evidence type="ECO:0000313" key="3">
    <source>
        <dbReference type="EMBL" id="CAB4820065.1"/>
    </source>
</evidence>
<gene>
    <name evidence="2" type="ORF">UFOPK2359_00414</name>
    <name evidence="3" type="ORF">UFOPK3167_00227</name>
</gene>
<dbReference type="InterPro" id="IPR017196">
    <property type="entry name" value="ECF_substrate-spec_UCP037395"/>
</dbReference>
<feature type="transmembrane region" description="Helical" evidence="1">
    <location>
        <begin position="135"/>
        <end position="153"/>
    </location>
</feature>
<dbReference type="Gene3D" id="1.10.1760.20">
    <property type="match status" value="1"/>
</dbReference>
<sequence>MKTTPDVIKFSSRNIFVLVLASSISAMGFLWPFFYSGDNLPRTQIFFWVALSVALVLVILEISNSRLDAKSVALLGVLSALIAALRPLGAGAVGIEPMWFLLILSARVFGGSFGFLLGLISVFVSALITGGLGPWMGYQLFAAAWIGLLAGFLPGRKTLRGTKEIAMLAFFAVIASELFGILMDLQFWPWALGSQTQFSYVSGGPVATNLTNFLTFHFLTAMAWDLPRAVFTSGLIIVAGKPVLSALRRSYVRAAFLTPIEFIEHGMQQKEV</sequence>
<feature type="transmembrane region" description="Helical" evidence="1">
    <location>
        <begin position="15"/>
        <end position="33"/>
    </location>
</feature>